<gene>
    <name evidence="9" type="ORF">SASPL_134500</name>
</gene>
<dbReference type="Pfam" id="PF00082">
    <property type="entry name" value="Peptidase_S8"/>
    <property type="match status" value="2"/>
</dbReference>
<feature type="domain" description="Peptidase S8/S53" evidence="7">
    <location>
        <begin position="608"/>
        <end position="705"/>
    </location>
</feature>
<evidence type="ECO:0000256" key="3">
    <source>
        <dbReference type="ARBA" id="ARBA00022729"/>
    </source>
</evidence>
<dbReference type="InterPro" id="IPR015500">
    <property type="entry name" value="Peptidase_S8_subtilisin-rel"/>
</dbReference>
<dbReference type="GO" id="GO:0006508">
    <property type="term" value="P:proteolysis"/>
    <property type="evidence" value="ECO:0007669"/>
    <property type="project" value="UniProtKB-KW"/>
</dbReference>
<keyword evidence="2" id="KW-0645">Protease</keyword>
<keyword evidence="3" id="KW-0732">Signal</keyword>
<evidence type="ECO:0000313" key="10">
    <source>
        <dbReference type="Proteomes" id="UP000298416"/>
    </source>
</evidence>
<organism evidence="9">
    <name type="scientific">Salvia splendens</name>
    <name type="common">Scarlet sage</name>
    <dbReference type="NCBI Taxonomy" id="180675"/>
    <lineage>
        <taxon>Eukaryota</taxon>
        <taxon>Viridiplantae</taxon>
        <taxon>Streptophyta</taxon>
        <taxon>Embryophyta</taxon>
        <taxon>Tracheophyta</taxon>
        <taxon>Spermatophyta</taxon>
        <taxon>Magnoliopsida</taxon>
        <taxon>eudicotyledons</taxon>
        <taxon>Gunneridae</taxon>
        <taxon>Pentapetalae</taxon>
        <taxon>asterids</taxon>
        <taxon>lamiids</taxon>
        <taxon>Lamiales</taxon>
        <taxon>Lamiaceae</taxon>
        <taxon>Nepetoideae</taxon>
        <taxon>Mentheae</taxon>
        <taxon>Salviinae</taxon>
        <taxon>Salvia</taxon>
        <taxon>Salvia subgen. Calosphace</taxon>
        <taxon>core Calosphace</taxon>
    </lineage>
</organism>
<keyword evidence="10" id="KW-1185">Reference proteome</keyword>
<evidence type="ECO:0000313" key="9">
    <source>
        <dbReference type="EMBL" id="KAG6406886.1"/>
    </source>
</evidence>
<name>A0A8X8ZJD1_SALSN</name>
<comment type="caution">
    <text evidence="9">The sequence shown here is derived from an EMBL/GenBank/DDBJ whole genome shotgun (WGS) entry which is preliminary data.</text>
</comment>
<dbReference type="Gene3D" id="2.60.40.2310">
    <property type="match status" value="1"/>
</dbReference>
<dbReference type="GO" id="GO:0004252">
    <property type="term" value="F:serine-type endopeptidase activity"/>
    <property type="evidence" value="ECO:0007669"/>
    <property type="project" value="InterPro"/>
</dbReference>
<dbReference type="PRINTS" id="PR00723">
    <property type="entry name" value="SUBTILISIN"/>
</dbReference>
<accession>A0A8X8ZJD1</accession>
<dbReference type="PROSITE" id="PS00137">
    <property type="entry name" value="SUBTILASE_HIS"/>
    <property type="match status" value="1"/>
</dbReference>
<feature type="domain" description="Peptidase S8/S53" evidence="7">
    <location>
        <begin position="14"/>
        <end position="378"/>
    </location>
</feature>
<dbReference type="Gene3D" id="3.40.50.200">
    <property type="entry name" value="Peptidase S8/S53 domain"/>
    <property type="match status" value="3"/>
</dbReference>
<dbReference type="EMBL" id="PNBA02000012">
    <property type="protein sequence ID" value="KAG6406886.1"/>
    <property type="molecule type" value="Genomic_DNA"/>
</dbReference>
<keyword evidence="5" id="KW-0720">Serine protease</keyword>
<keyword evidence="4" id="KW-0378">Hydrolase</keyword>
<sequence>MPHLEKLGSEIYTSARDNDGHGTHVASTAAGNFVNNVSFFGYAPGTARGVAPRARLAAYKTGSYEADTLAAIDQAVADGVHIISISLRYESADLFRNTIAAATFGARAKGIIVCKSAGNSGPSIATMEAGIPWEIVVASGTIDRWFAGTITLGNGKTITGWTMFPARASVINVPLDYNETVSACDSSELLSQSFLTRIVVCNITDEAISFNSLMGNLVGSNAAAAIIISEDTSILRSNSFRFPGAVITPAEAVNLIEYATTSASPTATISFQETIIGPEPRVAPALSGSSSRGPAQSYQEILKPDIMAPGVLILAAYSPVQLGPQIGNIFLSSDYSLESGTSMATPHIAGVAALLKAAHPEWSPAAIQSAMMTTANHLDSTNQPIKDQAFSSYRVASPLGIGSGQVDPNRVLDPGLVYDATPLDLANLVCSMNYTREQRADAHQNVQADRDEYRERAATYRMKLEKPENATVTVTPQTLVFRKKYEKQSYTLRMRYRGDIDSTSRQGSLTWIEKSGKYVASGQRARALMSAIPARWKGVCDGGVGFNSSLCNKKIIGARYFNQENPDEVFIDSARDDDGHGTHVASTKGAATAVWVSIRRGVGRGTRAAPLLSDFSSRAPALSYEPILKPDIMAPGELILAAYNPQLLAATLPLNVKLSSDYSLLSGTSMSCPHISGVAALMKAAHPDWSPVAIQSAMMTTANHLDNTNQPIREQDTLNRFMFIKVIFQINPNLIKFISPLRDSE</sequence>
<comment type="caution">
    <text evidence="6">Lacks conserved residue(s) required for the propagation of feature annotation.</text>
</comment>
<dbReference type="InterPro" id="IPR036852">
    <property type="entry name" value="Peptidase_S8/S53_dom_sf"/>
</dbReference>
<evidence type="ECO:0000256" key="4">
    <source>
        <dbReference type="ARBA" id="ARBA00022801"/>
    </source>
</evidence>
<reference evidence="9" key="2">
    <citation type="submission" date="2020-08" db="EMBL/GenBank/DDBJ databases">
        <title>Plant Genome Project.</title>
        <authorList>
            <person name="Zhang R.-G."/>
        </authorList>
    </citation>
    <scope>NUCLEOTIDE SEQUENCE</scope>
    <source>
        <strain evidence="9">Huo1</strain>
        <tissue evidence="9">Leaf</tissue>
    </source>
</reference>
<dbReference type="InterPro" id="IPR022398">
    <property type="entry name" value="Peptidase_S8_His-AS"/>
</dbReference>
<dbReference type="PROSITE" id="PS00138">
    <property type="entry name" value="SUBTILASE_SER"/>
    <property type="match status" value="2"/>
</dbReference>
<evidence type="ECO:0000259" key="7">
    <source>
        <dbReference type="Pfam" id="PF00082"/>
    </source>
</evidence>
<evidence type="ECO:0000259" key="8">
    <source>
        <dbReference type="Pfam" id="PF17766"/>
    </source>
</evidence>
<evidence type="ECO:0000256" key="1">
    <source>
        <dbReference type="ARBA" id="ARBA00011073"/>
    </source>
</evidence>
<dbReference type="Pfam" id="PF17766">
    <property type="entry name" value="fn3_6"/>
    <property type="match status" value="1"/>
</dbReference>
<comment type="similarity">
    <text evidence="1 6">Belongs to the peptidase S8 family.</text>
</comment>
<dbReference type="PANTHER" id="PTHR10795">
    <property type="entry name" value="PROPROTEIN CONVERTASE SUBTILISIN/KEXIN"/>
    <property type="match status" value="1"/>
</dbReference>
<dbReference type="Gene3D" id="3.50.30.30">
    <property type="match status" value="1"/>
</dbReference>
<evidence type="ECO:0000256" key="5">
    <source>
        <dbReference type="ARBA" id="ARBA00022825"/>
    </source>
</evidence>
<dbReference type="InterPro" id="IPR045051">
    <property type="entry name" value="SBT"/>
</dbReference>
<dbReference type="InterPro" id="IPR041469">
    <property type="entry name" value="Subtilisin-like_FN3"/>
</dbReference>
<dbReference type="InterPro" id="IPR023828">
    <property type="entry name" value="Peptidase_S8_Ser-AS"/>
</dbReference>
<dbReference type="SUPFAM" id="SSF52743">
    <property type="entry name" value="Subtilisin-like"/>
    <property type="match status" value="2"/>
</dbReference>
<evidence type="ECO:0000256" key="6">
    <source>
        <dbReference type="PROSITE-ProRule" id="PRU01240"/>
    </source>
</evidence>
<dbReference type="Proteomes" id="UP000298416">
    <property type="component" value="Unassembled WGS sequence"/>
</dbReference>
<dbReference type="InterPro" id="IPR000209">
    <property type="entry name" value="Peptidase_S8/S53_dom"/>
</dbReference>
<dbReference type="PROSITE" id="PS51892">
    <property type="entry name" value="SUBTILASE"/>
    <property type="match status" value="1"/>
</dbReference>
<reference evidence="9" key="1">
    <citation type="submission" date="2018-01" db="EMBL/GenBank/DDBJ databases">
        <authorList>
            <person name="Mao J.F."/>
        </authorList>
    </citation>
    <scope>NUCLEOTIDE SEQUENCE</scope>
    <source>
        <strain evidence="9">Huo1</strain>
        <tissue evidence="9">Leaf</tissue>
    </source>
</reference>
<dbReference type="CDD" id="cd02120">
    <property type="entry name" value="PA_subtilisin_like"/>
    <property type="match status" value="1"/>
</dbReference>
<protein>
    <submittedName>
        <fullName evidence="9">Uncharacterized protein</fullName>
    </submittedName>
</protein>
<evidence type="ECO:0000256" key="2">
    <source>
        <dbReference type="ARBA" id="ARBA00022670"/>
    </source>
</evidence>
<dbReference type="AlphaFoldDB" id="A0A8X8ZJD1"/>
<feature type="domain" description="Subtilisin-like protease fibronectin type-III" evidence="8">
    <location>
        <begin position="446"/>
        <end position="517"/>
    </location>
</feature>
<proteinExistence type="inferred from homology"/>